<comment type="similarity">
    <text evidence="1">Belongs to the SNAP family.</text>
</comment>
<evidence type="ECO:0000313" key="5">
    <source>
        <dbReference type="Proteomes" id="UP000031668"/>
    </source>
</evidence>
<dbReference type="GO" id="GO:0019905">
    <property type="term" value="F:syntaxin binding"/>
    <property type="evidence" value="ECO:0007669"/>
    <property type="project" value="TreeGrafter"/>
</dbReference>
<dbReference type="PANTHER" id="PTHR13768:SF8">
    <property type="entry name" value="ALPHA-SOLUBLE NSF ATTACHMENT PROTEIN"/>
    <property type="match status" value="1"/>
</dbReference>
<gene>
    <name evidence="4" type="ORF">RF11_02496</name>
</gene>
<protein>
    <recommendedName>
        <fullName evidence="6">Alpha-soluble NSF attachment protein</fullName>
    </recommendedName>
</protein>
<dbReference type="EMBL" id="JWZT01004999">
    <property type="protein sequence ID" value="KII62376.1"/>
    <property type="molecule type" value="Genomic_DNA"/>
</dbReference>
<accession>A0A0C2ML74</accession>
<evidence type="ECO:0000256" key="3">
    <source>
        <dbReference type="ARBA" id="ARBA00022927"/>
    </source>
</evidence>
<proteinExistence type="inferred from homology"/>
<evidence type="ECO:0008006" key="6">
    <source>
        <dbReference type="Google" id="ProtNLM"/>
    </source>
</evidence>
<dbReference type="OrthoDB" id="9984275at2759"/>
<dbReference type="InterPro" id="IPR011990">
    <property type="entry name" value="TPR-like_helical_dom_sf"/>
</dbReference>
<dbReference type="GO" id="GO:0006886">
    <property type="term" value="P:intracellular protein transport"/>
    <property type="evidence" value="ECO:0007669"/>
    <property type="project" value="InterPro"/>
</dbReference>
<dbReference type="PANTHER" id="PTHR13768">
    <property type="entry name" value="SOLUBLE NSF ATTACHMENT PROTEIN SNAP"/>
    <property type="match status" value="1"/>
</dbReference>
<keyword evidence="3" id="KW-0653">Protein transport</keyword>
<sequence>MTQIEIAHKLIDEAQQLVNVKPKLFGLIDSNNSKRKAHDKFIIAGEIYKKLGENEKAKEAYISAASITENSFKDYNLAIKEYELAHSCHSGTDSDFDLSFFTHAVEICFKICDMKRAEEYLESAESNLNRFKIDISRVCEYYEKIINSYVDNIKKDDINGFLYKYRFKHAESLFTLHKHQRAIEIFRNIIVTNNEKNGDKELTERCCVYACLIVIIWFKAEYIQQYIKKVCELSRDFEYGEQYSIIKRILESLKNKDYEDVEDAGLNIDEENIKLFNKRAKNKMEALCQSTNDLLNID</sequence>
<keyword evidence="5" id="KW-1185">Reference proteome</keyword>
<evidence type="ECO:0000256" key="1">
    <source>
        <dbReference type="ARBA" id="ARBA00010050"/>
    </source>
</evidence>
<dbReference type="SUPFAM" id="SSF48452">
    <property type="entry name" value="TPR-like"/>
    <property type="match status" value="1"/>
</dbReference>
<dbReference type="InterPro" id="IPR000744">
    <property type="entry name" value="NSF_attach"/>
</dbReference>
<dbReference type="Pfam" id="PF14938">
    <property type="entry name" value="SNAP"/>
    <property type="match status" value="1"/>
</dbReference>
<dbReference type="Gene3D" id="1.25.40.10">
    <property type="entry name" value="Tetratricopeptide repeat domain"/>
    <property type="match status" value="1"/>
</dbReference>
<reference evidence="4 5" key="1">
    <citation type="journal article" date="2014" name="Genome Biol. Evol.">
        <title>The genome of the myxosporean Thelohanellus kitauei shows adaptations to nutrient acquisition within its fish host.</title>
        <authorList>
            <person name="Yang Y."/>
            <person name="Xiong J."/>
            <person name="Zhou Z."/>
            <person name="Huo F."/>
            <person name="Miao W."/>
            <person name="Ran C."/>
            <person name="Liu Y."/>
            <person name="Zhang J."/>
            <person name="Feng J."/>
            <person name="Wang M."/>
            <person name="Wang M."/>
            <person name="Wang L."/>
            <person name="Yao B."/>
        </authorList>
    </citation>
    <scope>NUCLEOTIDE SEQUENCE [LARGE SCALE GENOMIC DNA]</scope>
    <source>
        <strain evidence="4">Wuqing</strain>
    </source>
</reference>
<name>A0A0C2ML74_THEKT</name>
<dbReference type="GO" id="GO:0031201">
    <property type="term" value="C:SNARE complex"/>
    <property type="evidence" value="ECO:0007669"/>
    <property type="project" value="TreeGrafter"/>
</dbReference>
<dbReference type="GO" id="GO:0035494">
    <property type="term" value="P:SNARE complex disassembly"/>
    <property type="evidence" value="ECO:0007669"/>
    <property type="project" value="TreeGrafter"/>
</dbReference>
<evidence type="ECO:0000313" key="4">
    <source>
        <dbReference type="EMBL" id="KII62376.1"/>
    </source>
</evidence>
<dbReference type="AlphaFoldDB" id="A0A0C2ML74"/>
<organism evidence="4 5">
    <name type="scientific">Thelohanellus kitauei</name>
    <name type="common">Myxosporean</name>
    <dbReference type="NCBI Taxonomy" id="669202"/>
    <lineage>
        <taxon>Eukaryota</taxon>
        <taxon>Metazoa</taxon>
        <taxon>Cnidaria</taxon>
        <taxon>Myxozoa</taxon>
        <taxon>Myxosporea</taxon>
        <taxon>Bivalvulida</taxon>
        <taxon>Platysporina</taxon>
        <taxon>Myxobolidae</taxon>
        <taxon>Thelohanellus</taxon>
    </lineage>
</organism>
<keyword evidence="2" id="KW-0813">Transport</keyword>
<dbReference type="GO" id="GO:0005774">
    <property type="term" value="C:vacuolar membrane"/>
    <property type="evidence" value="ECO:0007669"/>
    <property type="project" value="TreeGrafter"/>
</dbReference>
<comment type="caution">
    <text evidence="4">The sequence shown here is derived from an EMBL/GenBank/DDBJ whole genome shotgun (WGS) entry which is preliminary data.</text>
</comment>
<evidence type="ECO:0000256" key="2">
    <source>
        <dbReference type="ARBA" id="ARBA00022448"/>
    </source>
</evidence>
<dbReference type="GO" id="GO:0005483">
    <property type="term" value="F:soluble NSF attachment protein activity"/>
    <property type="evidence" value="ECO:0007669"/>
    <property type="project" value="TreeGrafter"/>
</dbReference>
<dbReference type="Proteomes" id="UP000031668">
    <property type="component" value="Unassembled WGS sequence"/>
</dbReference>